<dbReference type="EMBL" id="ML208270">
    <property type="protein sequence ID" value="TFK74139.1"/>
    <property type="molecule type" value="Genomic_DNA"/>
</dbReference>
<accession>A0ACD3B812</accession>
<evidence type="ECO:0000313" key="1">
    <source>
        <dbReference type="EMBL" id="TFK74139.1"/>
    </source>
</evidence>
<proteinExistence type="predicted"/>
<dbReference type="Proteomes" id="UP000308600">
    <property type="component" value="Unassembled WGS sequence"/>
</dbReference>
<evidence type="ECO:0000313" key="2">
    <source>
        <dbReference type="Proteomes" id="UP000308600"/>
    </source>
</evidence>
<organism evidence="1 2">
    <name type="scientific">Pluteus cervinus</name>
    <dbReference type="NCBI Taxonomy" id="181527"/>
    <lineage>
        <taxon>Eukaryota</taxon>
        <taxon>Fungi</taxon>
        <taxon>Dikarya</taxon>
        <taxon>Basidiomycota</taxon>
        <taxon>Agaricomycotina</taxon>
        <taxon>Agaricomycetes</taxon>
        <taxon>Agaricomycetidae</taxon>
        <taxon>Agaricales</taxon>
        <taxon>Pluteineae</taxon>
        <taxon>Pluteaceae</taxon>
        <taxon>Pluteus</taxon>
    </lineage>
</organism>
<keyword evidence="2" id="KW-1185">Reference proteome</keyword>
<sequence length="1092" mass="120274">MSYSRNLIPLDGSYTLPLAIDWNAKHNPDLPLFVFSKDQAPGEPTFISHSEFAKACRRVAHAVRDPSLSSPPEVVAIIAQLDTITYQALISGLVLAGHMPFPISPRNSPAAVLSLLQKTSCHRLITTQSTLKPLLDGIKSQIAEMQPSFRLQIDEAPNVLSIYPELGGKVDEDPLPLWPHPAVRPKDEDICFYLHSSGSTGFPKPISLPHRNLVQWAALLECVRHTHTTVGCMALPPFHALGVFAQTMYSIFHQLTIAVYPPRVLSRGQLPVIPSPDNIIDHIRRTKADALMIVPAFLQAWARSPNAISVLKTLRYVHFGGGPLAPKLGQELVQSGVNIRSIYGGTEFGPVSVFKTEPSTEDDWDWFEFHENVPIRWVPQGDGTFELQLLASPAYQTSVKNIQDVVGYATSDVFVQHPTNPRLWKIVGRIDDVIIHSSGEKTVPAPMEDIILSSSWVSAVVLFGREHELVGALIEPSEPVNLSNPREIDDFIDNIWPVIEEANQKAPAFSRIYKSMIIITTTDKPMTRAGKGTVQRKATLKLYEQEIKQLYEAVESTAKGSKVGSVKGPAEWKKEGVITWLIEQLRDIYPEKKFSPTVDFFEQGLDSLGATFIRQRLVAAIRTYDEKIYHSINSKITESTVYDYPQVDRLAGYIVSLLENPEGAATKGSDMRDEIEAMIAKYSLPNVHVVNGTVNGVNGVANGLHPTFATTVLVTGTTGNLGAHLLGQLLRDDRVGRVYALNRPSSKTSLERHQERFRDHGSDLTLLGSSKLVFLEGDTAQPLLGLEETQFTEVRNSVDVIIHNAWKLDFNQGLSSFEPNVRGVRHLIDLAKSSPRSSHIRFVFTSSIASTMGWDKSKGPFPEEHIEDVTVAMGGGYGAGKYVSERILLTSGLDASSLRLGQLTGGRSTGRGAWAITDWVPILVKSSITLGALPSAPGVISWLPLDAVASHALDVAFAPKASPALNVVHPRPISWNDAIKDINAALVDHGVVSDKLGLIPFDKWVERLERRSADKSEENFKKLPGIKLLPFYRQIAHGGADVGLEDETGGTPKLALEKSCKISPTLRDLKPLTKKDAERWVEYWKSVGYLGF</sequence>
<name>A0ACD3B812_9AGAR</name>
<gene>
    <name evidence="1" type="ORF">BDN72DRAFT_789753</name>
</gene>
<reference evidence="1 2" key="1">
    <citation type="journal article" date="2019" name="Nat. Ecol. Evol.">
        <title>Megaphylogeny resolves global patterns of mushroom evolution.</title>
        <authorList>
            <person name="Varga T."/>
            <person name="Krizsan K."/>
            <person name="Foldi C."/>
            <person name="Dima B."/>
            <person name="Sanchez-Garcia M."/>
            <person name="Sanchez-Ramirez S."/>
            <person name="Szollosi G.J."/>
            <person name="Szarkandi J.G."/>
            <person name="Papp V."/>
            <person name="Albert L."/>
            <person name="Andreopoulos W."/>
            <person name="Angelini C."/>
            <person name="Antonin V."/>
            <person name="Barry K.W."/>
            <person name="Bougher N.L."/>
            <person name="Buchanan P."/>
            <person name="Buyck B."/>
            <person name="Bense V."/>
            <person name="Catcheside P."/>
            <person name="Chovatia M."/>
            <person name="Cooper J."/>
            <person name="Damon W."/>
            <person name="Desjardin D."/>
            <person name="Finy P."/>
            <person name="Geml J."/>
            <person name="Haridas S."/>
            <person name="Hughes K."/>
            <person name="Justo A."/>
            <person name="Karasinski D."/>
            <person name="Kautmanova I."/>
            <person name="Kiss B."/>
            <person name="Kocsube S."/>
            <person name="Kotiranta H."/>
            <person name="LaButti K.M."/>
            <person name="Lechner B.E."/>
            <person name="Liimatainen K."/>
            <person name="Lipzen A."/>
            <person name="Lukacs Z."/>
            <person name="Mihaltcheva S."/>
            <person name="Morgado L.N."/>
            <person name="Niskanen T."/>
            <person name="Noordeloos M.E."/>
            <person name="Ohm R.A."/>
            <person name="Ortiz-Santana B."/>
            <person name="Ovrebo C."/>
            <person name="Racz N."/>
            <person name="Riley R."/>
            <person name="Savchenko A."/>
            <person name="Shiryaev A."/>
            <person name="Soop K."/>
            <person name="Spirin V."/>
            <person name="Szebenyi C."/>
            <person name="Tomsovsky M."/>
            <person name="Tulloss R.E."/>
            <person name="Uehling J."/>
            <person name="Grigoriev I.V."/>
            <person name="Vagvolgyi C."/>
            <person name="Papp T."/>
            <person name="Martin F.M."/>
            <person name="Miettinen O."/>
            <person name="Hibbett D.S."/>
            <person name="Nagy L.G."/>
        </authorList>
    </citation>
    <scope>NUCLEOTIDE SEQUENCE [LARGE SCALE GENOMIC DNA]</scope>
    <source>
        <strain evidence="1 2">NL-1719</strain>
    </source>
</reference>
<protein>
    <submittedName>
        <fullName evidence="1">Aminoadipate reductase</fullName>
    </submittedName>
</protein>